<dbReference type="Pfam" id="PF06985">
    <property type="entry name" value="HET"/>
    <property type="match status" value="1"/>
</dbReference>
<accession>A0ABR3RHC6</accession>
<dbReference type="PANTHER" id="PTHR24148">
    <property type="entry name" value="ANKYRIN REPEAT DOMAIN-CONTAINING PROTEIN 39 HOMOLOG-RELATED"/>
    <property type="match status" value="1"/>
</dbReference>
<dbReference type="PANTHER" id="PTHR24148:SF73">
    <property type="entry name" value="HET DOMAIN PROTEIN (AFU_ORTHOLOGUE AFUA_8G01020)"/>
    <property type="match status" value="1"/>
</dbReference>
<dbReference type="Proteomes" id="UP001521785">
    <property type="component" value="Unassembled WGS sequence"/>
</dbReference>
<comment type="caution">
    <text evidence="2">The sequence shown here is derived from an EMBL/GenBank/DDBJ whole genome shotgun (WGS) entry which is preliminary data.</text>
</comment>
<sequence length="733" mass="82691">MQGMSHYFEKPPYEELNDRMGRIEDSLDDLHERVGQIDQAIHKILNHLGVHSKDKHAPAVHTDPTTTGTEAAYDTQAALTKDALSLPKPVTTNGSYPYTALDPTKSQIRILELYYDLSFTDPIRASLKTISLDEPKVSAIKHSKPAASAFTALSYCWGVPTTDHSINLDGYHLPITQSLDSALRHLRNFYMDGMSVWEKYLWIDQLCINQSDVDERNSQVSLMRRIYKKAHNVHVWLGEESDTSRTAIDLLTILGAPPKDAPGEAIHYPSLTGPEVALNWKALASFFSRPWFERVWIRQEIALHDKILLSCGEKVFDIGILERAMSMVAYVKGLGYDSPAIIEGITSEAAAALPWDYHPWKLLELRTATGCGSKWVPLSKLLLDARGCKATDARDMVFSVIGMANPSVIRLVPDYRSDLRNIYITATKEVLKQRWGLHILTACQNPERKHGLPSWVPNSADAWRFLPFNRITDMGSDQEPLFRSTDILTADIQVRDEILLLKGELIDVVGHISPETVNSTSTITQIEDVYRSWFDLVEMVASSIDGTHKSDLEAYRQDTVGDGLETRKSWIWFLSVENDNAEDLDEHILHRLSKKALYIHSWRQYQSGPNYNLSRSYLLPADYSAGNLHPNHRVHIAMLTNCIGRRFCITRRGMVALVPEDAKVGSSIAMFRGAPFQFVLGQPNDQGHRVLVGDAFVPRYADKALRGNTRADVLQRKTYGLRKLRMEALISLC</sequence>
<evidence type="ECO:0000313" key="2">
    <source>
        <dbReference type="EMBL" id="KAL1603826.1"/>
    </source>
</evidence>
<name>A0ABR3RHC6_9PLEO</name>
<evidence type="ECO:0000313" key="3">
    <source>
        <dbReference type="Proteomes" id="UP001521785"/>
    </source>
</evidence>
<keyword evidence="3" id="KW-1185">Reference proteome</keyword>
<reference evidence="2 3" key="1">
    <citation type="submission" date="2024-02" db="EMBL/GenBank/DDBJ databases">
        <title>De novo assembly and annotation of 12 fungi associated with fruit tree decline syndrome in Ontario, Canada.</title>
        <authorList>
            <person name="Sulman M."/>
            <person name="Ellouze W."/>
            <person name="Ilyukhin E."/>
        </authorList>
    </citation>
    <scope>NUCLEOTIDE SEQUENCE [LARGE SCALE GENOMIC DNA]</scope>
    <source>
        <strain evidence="2 3">M42-189</strain>
    </source>
</reference>
<evidence type="ECO:0000259" key="1">
    <source>
        <dbReference type="Pfam" id="PF06985"/>
    </source>
</evidence>
<protein>
    <recommendedName>
        <fullName evidence="1">Heterokaryon incompatibility domain-containing protein</fullName>
    </recommendedName>
</protein>
<proteinExistence type="predicted"/>
<organism evidence="2 3">
    <name type="scientific">Paraconiothyrium brasiliense</name>
    <dbReference type="NCBI Taxonomy" id="300254"/>
    <lineage>
        <taxon>Eukaryota</taxon>
        <taxon>Fungi</taxon>
        <taxon>Dikarya</taxon>
        <taxon>Ascomycota</taxon>
        <taxon>Pezizomycotina</taxon>
        <taxon>Dothideomycetes</taxon>
        <taxon>Pleosporomycetidae</taxon>
        <taxon>Pleosporales</taxon>
        <taxon>Massarineae</taxon>
        <taxon>Didymosphaeriaceae</taxon>
        <taxon>Paraconiothyrium</taxon>
    </lineage>
</organism>
<dbReference type="InterPro" id="IPR052895">
    <property type="entry name" value="HetReg/Transcr_Mod"/>
</dbReference>
<feature type="domain" description="Heterokaryon incompatibility" evidence="1">
    <location>
        <begin position="150"/>
        <end position="300"/>
    </location>
</feature>
<dbReference type="EMBL" id="JAKJXO020000006">
    <property type="protein sequence ID" value="KAL1603826.1"/>
    <property type="molecule type" value="Genomic_DNA"/>
</dbReference>
<gene>
    <name evidence="2" type="ORF">SLS60_005417</name>
</gene>
<dbReference type="InterPro" id="IPR010730">
    <property type="entry name" value="HET"/>
</dbReference>